<keyword evidence="3" id="KW-1185">Reference proteome</keyword>
<name>A0A2A4B845_9SPHN</name>
<dbReference type="OrthoDB" id="7597195at2"/>
<dbReference type="EMBL" id="NWMW01000001">
    <property type="protein sequence ID" value="PCD03806.1"/>
    <property type="molecule type" value="Genomic_DNA"/>
</dbReference>
<proteinExistence type="predicted"/>
<reference evidence="2 3" key="1">
    <citation type="submission" date="2017-09" db="EMBL/GenBank/DDBJ databases">
        <title>Sphingomonas spermidinifaciens 9NM-10, whole genome shotgun sequence.</title>
        <authorList>
            <person name="Feng G."/>
            <person name="Zhu H."/>
        </authorList>
    </citation>
    <scope>NUCLEOTIDE SEQUENCE [LARGE SCALE GENOMIC DNA]</scope>
    <source>
        <strain evidence="2 3">9NM-10</strain>
    </source>
</reference>
<accession>A0A2A4B845</accession>
<dbReference type="Proteomes" id="UP000218366">
    <property type="component" value="Unassembled WGS sequence"/>
</dbReference>
<keyword evidence="1" id="KW-0732">Signal</keyword>
<gene>
    <name evidence="2" type="ORF">COC42_05550</name>
</gene>
<feature type="signal peptide" evidence="1">
    <location>
        <begin position="1"/>
        <end position="18"/>
    </location>
</feature>
<evidence type="ECO:0000313" key="3">
    <source>
        <dbReference type="Proteomes" id="UP000218366"/>
    </source>
</evidence>
<evidence type="ECO:0000313" key="2">
    <source>
        <dbReference type="EMBL" id="PCD03806.1"/>
    </source>
</evidence>
<sequence length="121" mass="13084">MKTRLFLVASLATAPAFAADQAPAPTVMTVSGEQGFDVKCHVWPRGGDESVRFLDKSRNSFSVNGVWRLECEYKGSSRGPITISLTSPTLPCPFKDAAPDACMTTLRKGGVGSFEVREKRS</sequence>
<dbReference type="AlphaFoldDB" id="A0A2A4B845"/>
<evidence type="ECO:0000256" key="1">
    <source>
        <dbReference type="SAM" id="SignalP"/>
    </source>
</evidence>
<feature type="chain" id="PRO_5012336276" evidence="1">
    <location>
        <begin position="19"/>
        <end position="121"/>
    </location>
</feature>
<comment type="caution">
    <text evidence="2">The sequence shown here is derived from an EMBL/GenBank/DDBJ whole genome shotgun (WGS) entry which is preliminary data.</text>
</comment>
<dbReference type="RefSeq" id="WP_096342210.1">
    <property type="nucleotide sequence ID" value="NZ_NWMW01000001.1"/>
</dbReference>
<organism evidence="2 3">
    <name type="scientific">Sphingomonas spermidinifaciens</name>
    <dbReference type="NCBI Taxonomy" id="1141889"/>
    <lineage>
        <taxon>Bacteria</taxon>
        <taxon>Pseudomonadati</taxon>
        <taxon>Pseudomonadota</taxon>
        <taxon>Alphaproteobacteria</taxon>
        <taxon>Sphingomonadales</taxon>
        <taxon>Sphingomonadaceae</taxon>
        <taxon>Sphingomonas</taxon>
    </lineage>
</organism>
<protein>
    <submittedName>
        <fullName evidence="2">Uncharacterized protein</fullName>
    </submittedName>
</protein>